<protein>
    <submittedName>
        <fullName evidence="2">Uncharacterized protein</fullName>
    </submittedName>
</protein>
<organism evidence="1 2">
    <name type="scientific">Panagrolaimus sp. PS1159</name>
    <dbReference type="NCBI Taxonomy" id="55785"/>
    <lineage>
        <taxon>Eukaryota</taxon>
        <taxon>Metazoa</taxon>
        <taxon>Ecdysozoa</taxon>
        <taxon>Nematoda</taxon>
        <taxon>Chromadorea</taxon>
        <taxon>Rhabditida</taxon>
        <taxon>Tylenchina</taxon>
        <taxon>Panagrolaimomorpha</taxon>
        <taxon>Panagrolaimoidea</taxon>
        <taxon>Panagrolaimidae</taxon>
        <taxon>Panagrolaimus</taxon>
    </lineage>
</organism>
<sequence>MKLTRRWLFLTGPDFDIVHNRMKAKTIERERADLSVQLIAFTDRLEDAEGTTGSQIESNRKRKAEHQKLCKLLEESQLESEDAMNVLRKKHKDLLFDFQEKRRKKNSLIIVIYDIFYG</sequence>
<evidence type="ECO:0000313" key="1">
    <source>
        <dbReference type="Proteomes" id="UP000887580"/>
    </source>
</evidence>
<name>A0AC35EXB7_9BILA</name>
<evidence type="ECO:0000313" key="2">
    <source>
        <dbReference type="WBParaSite" id="PS1159_v2.g10953.t1"/>
    </source>
</evidence>
<dbReference type="Proteomes" id="UP000887580">
    <property type="component" value="Unplaced"/>
</dbReference>
<reference evidence="2" key="1">
    <citation type="submission" date="2022-11" db="UniProtKB">
        <authorList>
            <consortium name="WormBaseParasite"/>
        </authorList>
    </citation>
    <scope>IDENTIFICATION</scope>
</reference>
<accession>A0AC35EXB7</accession>
<dbReference type="WBParaSite" id="PS1159_v2.g10953.t1">
    <property type="protein sequence ID" value="PS1159_v2.g10953.t1"/>
    <property type="gene ID" value="PS1159_v2.g10953"/>
</dbReference>
<proteinExistence type="predicted"/>